<dbReference type="InterPro" id="IPR007781">
    <property type="entry name" value="NAGLU"/>
</dbReference>
<gene>
    <name evidence="4" type="ORF">FSB_LOCUS21450</name>
</gene>
<dbReference type="PANTHER" id="PTHR12872">
    <property type="entry name" value="ALPHA-N-ACETYLGLUCOSAMINIDASE"/>
    <property type="match status" value="1"/>
</dbReference>
<dbReference type="GO" id="GO:0016787">
    <property type="term" value="F:hydrolase activity"/>
    <property type="evidence" value="ECO:0007669"/>
    <property type="project" value="UniProtKB-KW"/>
</dbReference>
<dbReference type="InterPro" id="IPR024240">
    <property type="entry name" value="NAGLU_N"/>
</dbReference>
<dbReference type="AlphaFoldDB" id="A0A2N9G1Y0"/>
<evidence type="ECO:0000313" key="4">
    <source>
        <dbReference type="EMBL" id="SPC93568.1"/>
    </source>
</evidence>
<accession>A0A2N9G1Y0</accession>
<keyword evidence="1" id="KW-0378">Hydrolase</keyword>
<evidence type="ECO:0000259" key="3">
    <source>
        <dbReference type="Pfam" id="PF12971"/>
    </source>
</evidence>
<dbReference type="EMBL" id="OIVN01001404">
    <property type="protein sequence ID" value="SPC93568.1"/>
    <property type="molecule type" value="Genomic_DNA"/>
</dbReference>
<protein>
    <recommendedName>
        <fullName evidence="5">Alpha-N-acetylglucosaminidase</fullName>
    </recommendedName>
</protein>
<sequence>MDLLQNRVPLTTKLNYLKNTKQSKAKQSKPMSNSNHLLLILILSLTVTLLLPTALSQPQPIQALLKRLDSKRASPSVQEAAAKAVLKRLLPGCYVPSFQFKIVHHDVCGGQSCFLISNYNSSSKNGPEIVIKGTTAVEIASGLYWYLKYWCGAHVSWDKTGGVQIASIPKPGSLPLVKDNGVMIQRPVPWNYYQNVVTSSYSFVWWDWERWEKEIDWMALHGVNLPLAFVGQEAIWQKVFMDFNISKEDMDDFFGGPAFLAWARMGNLHGWVYVICVVCLVVFPIKNLNCGGEGDVESRILHYILNIYVNHLVTLSRIMLVGN</sequence>
<dbReference type="InterPro" id="IPR024733">
    <property type="entry name" value="NAGLU_tim-barrel"/>
</dbReference>
<feature type="domain" description="Alpha-N-acetylglucosaminidase tim-barrel" evidence="2">
    <location>
        <begin position="192"/>
        <end position="272"/>
    </location>
</feature>
<evidence type="ECO:0000256" key="1">
    <source>
        <dbReference type="ARBA" id="ARBA00022801"/>
    </source>
</evidence>
<dbReference type="InterPro" id="IPR029018">
    <property type="entry name" value="Hex-like_dom2"/>
</dbReference>
<evidence type="ECO:0008006" key="5">
    <source>
        <dbReference type="Google" id="ProtNLM"/>
    </source>
</evidence>
<evidence type="ECO:0000259" key="2">
    <source>
        <dbReference type="Pfam" id="PF05089"/>
    </source>
</evidence>
<proteinExistence type="predicted"/>
<reference evidence="4" key="1">
    <citation type="submission" date="2018-02" db="EMBL/GenBank/DDBJ databases">
        <authorList>
            <person name="Cohen D.B."/>
            <person name="Kent A.D."/>
        </authorList>
    </citation>
    <scope>NUCLEOTIDE SEQUENCE</scope>
</reference>
<organism evidence="4">
    <name type="scientific">Fagus sylvatica</name>
    <name type="common">Beechnut</name>
    <dbReference type="NCBI Taxonomy" id="28930"/>
    <lineage>
        <taxon>Eukaryota</taxon>
        <taxon>Viridiplantae</taxon>
        <taxon>Streptophyta</taxon>
        <taxon>Embryophyta</taxon>
        <taxon>Tracheophyta</taxon>
        <taxon>Spermatophyta</taxon>
        <taxon>Magnoliopsida</taxon>
        <taxon>eudicotyledons</taxon>
        <taxon>Gunneridae</taxon>
        <taxon>Pentapetalae</taxon>
        <taxon>rosids</taxon>
        <taxon>fabids</taxon>
        <taxon>Fagales</taxon>
        <taxon>Fagaceae</taxon>
        <taxon>Fagus</taxon>
    </lineage>
</organism>
<name>A0A2N9G1Y0_FAGSY</name>
<dbReference type="Pfam" id="PF12971">
    <property type="entry name" value="NAGLU_N"/>
    <property type="match status" value="1"/>
</dbReference>
<dbReference type="Gene3D" id="3.30.379.10">
    <property type="entry name" value="Chitobiase/beta-hexosaminidase domain 2-like"/>
    <property type="match status" value="1"/>
</dbReference>
<dbReference type="PANTHER" id="PTHR12872:SF1">
    <property type="entry name" value="ALPHA-N-ACETYLGLUCOSAMINIDASE"/>
    <property type="match status" value="1"/>
</dbReference>
<dbReference type="Pfam" id="PF05089">
    <property type="entry name" value="NAGLU"/>
    <property type="match status" value="1"/>
</dbReference>
<feature type="domain" description="Alpha-N-acetylglucosaminidase N-terminal" evidence="3">
    <location>
        <begin position="80"/>
        <end position="175"/>
    </location>
</feature>
<dbReference type="Gene3D" id="3.20.20.80">
    <property type="entry name" value="Glycosidases"/>
    <property type="match status" value="1"/>
</dbReference>